<evidence type="ECO:0000256" key="1">
    <source>
        <dbReference type="SAM" id="MobiDB-lite"/>
    </source>
</evidence>
<dbReference type="Proteomes" id="UP001454036">
    <property type="component" value="Unassembled WGS sequence"/>
</dbReference>
<protein>
    <submittedName>
        <fullName evidence="2">Uncharacterized protein</fullName>
    </submittedName>
</protein>
<accession>A0AAV3PGN5</accession>
<organism evidence="2 3">
    <name type="scientific">Lithospermum erythrorhizon</name>
    <name type="common">Purple gromwell</name>
    <name type="synonym">Lithospermum officinale var. erythrorhizon</name>
    <dbReference type="NCBI Taxonomy" id="34254"/>
    <lineage>
        <taxon>Eukaryota</taxon>
        <taxon>Viridiplantae</taxon>
        <taxon>Streptophyta</taxon>
        <taxon>Embryophyta</taxon>
        <taxon>Tracheophyta</taxon>
        <taxon>Spermatophyta</taxon>
        <taxon>Magnoliopsida</taxon>
        <taxon>eudicotyledons</taxon>
        <taxon>Gunneridae</taxon>
        <taxon>Pentapetalae</taxon>
        <taxon>asterids</taxon>
        <taxon>lamiids</taxon>
        <taxon>Boraginales</taxon>
        <taxon>Boraginaceae</taxon>
        <taxon>Boraginoideae</taxon>
        <taxon>Lithospermeae</taxon>
        <taxon>Lithospermum</taxon>
    </lineage>
</organism>
<name>A0AAV3PGN5_LITER</name>
<evidence type="ECO:0000313" key="3">
    <source>
        <dbReference type="Proteomes" id="UP001454036"/>
    </source>
</evidence>
<proteinExistence type="predicted"/>
<comment type="caution">
    <text evidence="2">The sequence shown here is derived from an EMBL/GenBank/DDBJ whole genome shotgun (WGS) entry which is preliminary data.</text>
</comment>
<keyword evidence="3" id="KW-1185">Reference proteome</keyword>
<feature type="region of interest" description="Disordered" evidence="1">
    <location>
        <begin position="28"/>
        <end position="70"/>
    </location>
</feature>
<reference evidence="2 3" key="1">
    <citation type="submission" date="2024-01" db="EMBL/GenBank/DDBJ databases">
        <title>The complete chloroplast genome sequence of Lithospermum erythrorhizon: insights into the phylogenetic relationship among Boraginaceae species and the maternal lineages of purple gromwells.</title>
        <authorList>
            <person name="Okada T."/>
            <person name="Watanabe K."/>
        </authorList>
    </citation>
    <scope>NUCLEOTIDE SEQUENCE [LARGE SCALE GENOMIC DNA]</scope>
</reference>
<sequence length="70" mass="7631">MTRRSSGALSPTHVFDLPDCELCPIVSDHHPRYHESGDDLLSKYPHSGADVEPPTAAPSLLPERGPSRRA</sequence>
<evidence type="ECO:0000313" key="2">
    <source>
        <dbReference type="EMBL" id="GAA0150820.1"/>
    </source>
</evidence>
<feature type="compositionally biased region" description="Basic and acidic residues" evidence="1">
    <location>
        <begin position="28"/>
        <end position="41"/>
    </location>
</feature>
<gene>
    <name evidence="2" type="ORF">LIER_09674</name>
</gene>
<dbReference type="EMBL" id="BAABME010001662">
    <property type="protein sequence ID" value="GAA0150820.1"/>
    <property type="molecule type" value="Genomic_DNA"/>
</dbReference>
<dbReference type="AlphaFoldDB" id="A0AAV3PGN5"/>